<keyword evidence="2" id="KW-1133">Transmembrane helix</keyword>
<evidence type="ECO:0008006" key="5">
    <source>
        <dbReference type="Google" id="ProtNLM"/>
    </source>
</evidence>
<dbReference type="KEGG" id="gbr:Gbro_1787"/>
<sequence length="208" mass="21462">MSYPPGGYPPPSPYPPPPERSPWSSPPVLVAIVAGVLILVAGVAAALLFIPGDDDSDSATTTSSQSTITSTVTGRSDDGTSTVTVPTTTQTTTTSTPDRQAPTIPGTDASGFVAGPRCNAPEDPVVMAGQTDRSRMVICQVGTQTGRWYYKGLAPEGGIEIGYPTRSGDTFVARNGSIVYTISSSRLVITDGGSVIADEAMIAYWSAS</sequence>
<feature type="compositionally biased region" description="Pro residues" evidence="1">
    <location>
        <begin position="1"/>
        <end position="20"/>
    </location>
</feature>
<keyword evidence="2" id="KW-0812">Transmembrane</keyword>
<evidence type="ECO:0000256" key="2">
    <source>
        <dbReference type="SAM" id="Phobius"/>
    </source>
</evidence>
<evidence type="ECO:0000256" key="1">
    <source>
        <dbReference type="SAM" id="MobiDB-lite"/>
    </source>
</evidence>
<feature type="compositionally biased region" description="Low complexity" evidence="1">
    <location>
        <begin position="58"/>
        <end position="71"/>
    </location>
</feature>
<evidence type="ECO:0000313" key="3">
    <source>
        <dbReference type="EMBL" id="ACY21045.1"/>
    </source>
</evidence>
<proteinExistence type="predicted"/>
<protein>
    <recommendedName>
        <fullName evidence="5">Protein kinase</fullName>
    </recommendedName>
</protein>
<accession>D0L8M8</accession>
<gene>
    <name evidence="3" type="ordered locus">Gbro_1787</name>
</gene>
<evidence type="ECO:0000313" key="4">
    <source>
        <dbReference type="Proteomes" id="UP000001219"/>
    </source>
</evidence>
<dbReference type="Proteomes" id="UP000001219">
    <property type="component" value="Chromosome"/>
</dbReference>
<dbReference type="RefSeq" id="WP_012833608.1">
    <property type="nucleotide sequence ID" value="NC_013441.1"/>
</dbReference>
<dbReference type="HOGENOM" id="CLU_1208385_0_0_11"/>
<dbReference type="EMBL" id="CP001802">
    <property type="protein sequence ID" value="ACY21045.1"/>
    <property type="molecule type" value="Genomic_DNA"/>
</dbReference>
<feature type="region of interest" description="Disordered" evidence="1">
    <location>
        <begin position="1"/>
        <end position="22"/>
    </location>
</feature>
<dbReference type="OrthoDB" id="4751509at2"/>
<keyword evidence="4" id="KW-1185">Reference proteome</keyword>
<dbReference type="AlphaFoldDB" id="D0L8M8"/>
<feature type="transmembrane region" description="Helical" evidence="2">
    <location>
        <begin position="28"/>
        <end position="50"/>
    </location>
</feature>
<dbReference type="STRING" id="526226.Gbro_1787"/>
<reference evidence="3 4" key="2">
    <citation type="journal article" date="2010" name="Stand. Genomic Sci.">
        <title>Complete genome sequence of Gordonia bronchialis type strain (3410).</title>
        <authorList>
            <person name="Ivanova N."/>
            <person name="Sikorski J."/>
            <person name="Jando M."/>
            <person name="Lapidus A."/>
            <person name="Nolan M."/>
            <person name="Lucas S."/>
            <person name="Del Rio T.G."/>
            <person name="Tice H."/>
            <person name="Copeland A."/>
            <person name="Cheng J.F."/>
            <person name="Chen F."/>
            <person name="Bruce D."/>
            <person name="Goodwin L."/>
            <person name="Pitluck S."/>
            <person name="Mavromatis K."/>
            <person name="Ovchinnikova G."/>
            <person name="Pati A."/>
            <person name="Chen A."/>
            <person name="Palaniappan K."/>
            <person name="Land M."/>
            <person name="Hauser L."/>
            <person name="Chang Y.J."/>
            <person name="Jeffries C.D."/>
            <person name="Chain P."/>
            <person name="Saunders E."/>
            <person name="Han C."/>
            <person name="Detter J.C."/>
            <person name="Brettin T."/>
            <person name="Rohde M."/>
            <person name="Goker M."/>
            <person name="Bristow J."/>
            <person name="Eisen J.A."/>
            <person name="Markowitz V."/>
            <person name="Hugenholtz P."/>
            <person name="Klenk H.P."/>
            <person name="Kyrpides N.C."/>
        </authorList>
    </citation>
    <scope>NUCLEOTIDE SEQUENCE [LARGE SCALE GENOMIC DNA]</scope>
    <source>
        <strain evidence="4">ATCC 25592 / DSM 43247 / BCRC 13721 / JCM 3198 / KCTC 3076 / NBRC 16047 / NCTC 10667</strain>
    </source>
</reference>
<reference evidence="4" key="1">
    <citation type="submission" date="2009-10" db="EMBL/GenBank/DDBJ databases">
        <title>The complete chromosome of Gordonia bronchialis DSM 43247.</title>
        <authorList>
            <consortium name="US DOE Joint Genome Institute (JGI-PGF)"/>
            <person name="Lucas S."/>
            <person name="Copeland A."/>
            <person name="Lapidus A."/>
            <person name="Glavina del Rio T."/>
            <person name="Dalin E."/>
            <person name="Tice H."/>
            <person name="Bruce D."/>
            <person name="Goodwin L."/>
            <person name="Pitluck S."/>
            <person name="Kyrpides N."/>
            <person name="Mavromatis K."/>
            <person name="Ivanova N."/>
            <person name="Ovchinnikova G."/>
            <person name="Saunders E."/>
            <person name="Brettin T."/>
            <person name="Detter J.C."/>
            <person name="Han C."/>
            <person name="Larimer F."/>
            <person name="Land M."/>
            <person name="Hauser L."/>
            <person name="Markowitz V."/>
            <person name="Cheng J.-F."/>
            <person name="Hugenholtz P."/>
            <person name="Woyke T."/>
            <person name="Wu D."/>
            <person name="Jando M."/>
            <person name="Schneider S."/>
            <person name="Goeker M."/>
            <person name="Klenk H.-P."/>
            <person name="Eisen J.A."/>
        </authorList>
    </citation>
    <scope>NUCLEOTIDE SEQUENCE [LARGE SCALE GENOMIC DNA]</scope>
    <source>
        <strain evidence="4">ATCC 25592 / DSM 43247 / BCRC 13721 / JCM 3198 / KCTC 3076 / NBRC 16047 / NCTC 10667</strain>
    </source>
</reference>
<organism evidence="3 4">
    <name type="scientific">Gordonia bronchialis (strain ATCC 25592 / DSM 43247 / BCRC 13721 / JCM 3198 / KCTC 3076 / NBRC 16047 / NCTC 10667)</name>
    <name type="common">Rhodococcus bronchialis</name>
    <dbReference type="NCBI Taxonomy" id="526226"/>
    <lineage>
        <taxon>Bacteria</taxon>
        <taxon>Bacillati</taxon>
        <taxon>Actinomycetota</taxon>
        <taxon>Actinomycetes</taxon>
        <taxon>Mycobacteriales</taxon>
        <taxon>Gordoniaceae</taxon>
        <taxon>Gordonia</taxon>
    </lineage>
</organism>
<feature type="compositionally biased region" description="Low complexity" evidence="1">
    <location>
        <begin position="80"/>
        <end position="97"/>
    </location>
</feature>
<keyword evidence="2" id="KW-0472">Membrane</keyword>
<dbReference type="eggNOG" id="COG0515">
    <property type="taxonomic scope" value="Bacteria"/>
</dbReference>
<feature type="region of interest" description="Disordered" evidence="1">
    <location>
        <begin position="53"/>
        <end position="117"/>
    </location>
</feature>
<name>D0L8M8_GORB4</name>